<dbReference type="AlphaFoldDB" id="A0A1Q2HX92"/>
<dbReference type="RefSeq" id="WP_095660154.1">
    <property type="nucleotide sequence ID" value="NZ_CP019688.1"/>
</dbReference>
<dbReference type="InterPro" id="IPR048052">
    <property type="entry name" value="FM1-like"/>
</dbReference>
<keyword evidence="5" id="KW-1185">Reference proteome</keyword>
<dbReference type="GO" id="GO:0005975">
    <property type="term" value="P:carbohydrate metabolic process"/>
    <property type="evidence" value="ECO:0007669"/>
    <property type="project" value="UniProtKB-ARBA"/>
</dbReference>
<dbReference type="InterPro" id="IPR032364">
    <property type="entry name" value="GramPos_pilinD1_N"/>
</dbReference>
<keyword evidence="1" id="KW-0812">Transmembrane</keyword>
<dbReference type="InterPro" id="IPR013783">
    <property type="entry name" value="Ig-like_fold"/>
</dbReference>
<dbReference type="Gene3D" id="2.60.40.10">
    <property type="entry name" value="Immunoglobulins"/>
    <property type="match status" value="2"/>
</dbReference>
<gene>
    <name evidence="4" type="ORF">CGLAU_07580</name>
</gene>
<feature type="chain" id="PRO_5038353548" evidence="2">
    <location>
        <begin position="22"/>
        <end position="542"/>
    </location>
</feature>
<keyword evidence="1" id="KW-1133">Transmembrane helix</keyword>
<feature type="transmembrane region" description="Helical" evidence="1">
    <location>
        <begin position="513"/>
        <end position="536"/>
    </location>
</feature>
<dbReference type="Pfam" id="PF16555">
    <property type="entry name" value="GramPos_pilinD1"/>
    <property type="match status" value="1"/>
</dbReference>
<evidence type="ECO:0000256" key="2">
    <source>
        <dbReference type="SAM" id="SignalP"/>
    </source>
</evidence>
<evidence type="ECO:0000256" key="1">
    <source>
        <dbReference type="SAM" id="Phobius"/>
    </source>
</evidence>
<accession>A0A1Q2HX92</accession>
<evidence type="ECO:0000259" key="3">
    <source>
        <dbReference type="Pfam" id="PF16555"/>
    </source>
</evidence>
<feature type="domain" description="Gram-positive pilin subunit D1 N-terminal" evidence="3">
    <location>
        <begin position="41"/>
        <end position="198"/>
    </location>
</feature>
<organism evidence="4 5">
    <name type="scientific">Corynebacterium glaucum</name>
    <dbReference type="NCBI Taxonomy" id="187491"/>
    <lineage>
        <taxon>Bacteria</taxon>
        <taxon>Bacillati</taxon>
        <taxon>Actinomycetota</taxon>
        <taxon>Actinomycetes</taxon>
        <taxon>Mycobacteriales</taxon>
        <taxon>Corynebacteriaceae</taxon>
        <taxon>Corynebacterium</taxon>
    </lineage>
</organism>
<dbReference type="Proteomes" id="UP000217209">
    <property type="component" value="Chromosome"/>
</dbReference>
<dbReference type="KEGG" id="cgv:CGLAU_07580"/>
<keyword evidence="2" id="KW-0732">Signal</keyword>
<dbReference type="NCBIfam" id="NF033902">
    <property type="entry name" value="iso_D2_wall_anc"/>
    <property type="match status" value="1"/>
</dbReference>
<evidence type="ECO:0000313" key="5">
    <source>
        <dbReference type="Proteomes" id="UP000217209"/>
    </source>
</evidence>
<name>A0A1Q2HX92_9CORY</name>
<dbReference type="OrthoDB" id="3199332at2"/>
<reference evidence="4 5" key="1">
    <citation type="submission" date="2016-12" db="EMBL/GenBank/DDBJ databases">
        <authorList>
            <person name="Song W.-J."/>
            <person name="Kurnit D.M."/>
        </authorList>
    </citation>
    <scope>NUCLEOTIDE SEQUENCE [LARGE SCALE GENOMIC DNA]</scope>
    <source>
        <strain evidence="4 5">DSM 30827</strain>
    </source>
</reference>
<dbReference type="EMBL" id="CP019688">
    <property type="protein sequence ID" value="AQQ15471.1"/>
    <property type="molecule type" value="Genomic_DNA"/>
</dbReference>
<dbReference type="Gene3D" id="2.60.40.740">
    <property type="match status" value="1"/>
</dbReference>
<keyword evidence="1" id="KW-0472">Membrane</keyword>
<feature type="signal peptide" evidence="2">
    <location>
        <begin position="1"/>
        <end position="21"/>
    </location>
</feature>
<protein>
    <submittedName>
        <fullName evidence="4">Fimbrial subunit type 1</fullName>
    </submittedName>
</protein>
<proteinExistence type="predicted"/>
<sequence precursor="true">MAQTYSRKLATAVLAAGLVFGTTTGTPITQAPVAHADSARSATIFLHKRVGADTHGDPHVAGKESTNAPGTPLAGAEFTLRKLNLSLINADGYIDDAAIAQAAELQTTADGVDVDKLNALGFDERVEPFMGTTNENGEITFQGLPFGVYLVEETGVPESEGGAYVPSAPFVVAVPMFDPEAEPYDAWIRQVHVYPKNTELKVTKTVKDAGVHPAMPDNRTFTYTVNAPVPLLPPQRELTELSVVDSYLAGEFVNGLKVEKAEIVREAGGTEAVPNYEVSGPTPLPSAIEESGKVVADTSRTITVTDKTVLSGLQPGDMLRVTLTGEVNPVQQKGQSTGVTDGEVSNYAHVTGKNQVFGKPGFDDREFTTPTTHVESYIAAVRVTKHKAGAPDALLDGAAFDVFSVPGDKQCSDGDRSLIVKDFEVTGGQAVINALHVEDYVDGKPATTPAEQLKFCIQETKAPSGYVLDKTPREITGVTRNKAVQPTTVGELTFSAEVAVENAELPQLPLPQVGGVGVIGLVLAGLALLGGGAYAARRRGKY</sequence>
<evidence type="ECO:0000313" key="4">
    <source>
        <dbReference type="EMBL" id="AQQ15471.1"/>
    </source>
</evidence>